<evidence type="ECO:0000313" key="2">
    <source>
        <dbReference type="Proteomes" id="UP001196413"/>
    </source>
</evidence>
<dbReference type="EMBL" id="JAHQIW010000119">
    <property type="protein sequence ID" value="KAJ1346168.1"/>
    <property type="molecule type" value="Genomic_DNA"/>
</dbReference>
<sequence length="148" mass="16780">MEKKCSAQRNLLQEMRDAKMMDVLQRLNIFLNTEHTVQSCNFIEIVTKPTRNFNSTSKSIRDRGCAHHHLETNQADSLGLALAEETINAECYYVRLNRCECCHFVVFAISPCIKTTQDCMLPNWQKKLIESKLGVAGSSAVQPQLAAF</sequence>
<proteinExistence type="predicted"/>
<dbReference type="AlphaFoldDB" id="A0AAD5QBV5"/>
<evidence type="ECO:0000313" key="1">
    <source>
        <dbReference type="EMBL" id="KAJ1346168.1"/>
    </source>
</evidence>
<protein>
    <submittedName>
        <fullName evidence="1">Uncharacterized protein</fullName>
    </submittedName>
</protein>
<reference evidence="1" key="1">
    <citation type="submission" date="2021-06" db="EMBL/GenBank/DDBJ databases">
        <title>Parelaphostrongylus tenuis whole genome reference sequence.</title>
        <authorList>
            <person name="Garwood T.J."/>
            <person name="Larsen P.A."/>
            <person name="Fountain-Jones N.M."/>
            <person name="Garbe J.R."/>
            <person name="Macchietto M.G."/>
            <person name="Kania S.A."/>
            <person name="Gerhold R.W."/>
            <person name="Richards J.E."/>
            <person name="Wolf T.M."/>
        </authorList>
    </citation>
    <scope>NUCLEOTIDE SEQUENCE</scope>
    <source>
        <strain evidence="1">MNPRO001-30</strain>
        <tissue evidence="1">Meninges</tissue>
    </source>
</reference>
<gene>
    <name evidence="1" type="ORF">KIN20_000885</name>
</gene>
<comment type="caution">
    <text evidence="1">The sequence shown here is derived from an EMBL/GenBank/DDBJ whole genome shotgun (WGS) entry which is preliminary data.</text>
</comment>
<keyword evidence="2" id="KW-1185">Reference proteome</keyword>
<name>A0AAD5QBV5_PARTN</name>
<accession>A0AAD5QBV5</accession>
<organism evidence="1 2">
    <name type="scientific">Parelaphostrongylus tenuis</name>
    <name type="common">Meningeal worm</name>
    <dbReference type="NCBI Taxonomy" id="148309"/>
    <lineage>
        <taxon>Eukaryota</taxon>
        <taxon>Metazoa</taxon>
        <taxon>Ecdysozoa</taxon>
        <taxon>Nematoda</taxon>
        <taxon>Chromadorea</taxon>
        <taxon>Rhabditida</taxon>
        <taxon>Rhabditina</taxon>
        <taxon>Rhabditomorpha</taxon>
        <taxon>Strongyloidea</taxon>
        <taxon>Metastrongylidae</taxon>
        <taxon>Parelaphostrongylus</taxon>
    </lineage>
</organism>
<dbReference type="Proteomes" id="UP001196413">
    <property type="component" value="Unassembled WGS sequence"/>
</dbReference>